<evidence type="ECO:0000256" key="1">
    <source>
        <dbReference type="SAM" id="MobiDB-lite"/>
    </source>
</evidence>
<protein>
    <recommendedName>
        <fullName evidence="3">DUF1320 domain-containing protein</fullName>
    </recommendedName>
</protein>
<reference evidence="2" key="1">
    <citation type="journal article" date="2015" name="Nature">
        <title>Complex archaea that bridge the gap between prokaryotes and eukaryotes.</title>
        <authorList>
            <person name="Spang A."/>
            <person name="Saw J.H."/>
            <person name="Jorgensen S.L."/>
            <person name="Zaremba-Niedzwiedzka K."/>
            <person name="Martijn J."/>
            <person name="Lind A.E."/>
            <person name="van Eijk R."/>
            <person name="Schleper C."/>
            <person name="Guy L."/>
            <person name="Ettema T.J."/>
        </authorList>
    </citation>
    <scope>NUCLEOTIDE SEQUENCE</scope>
</reference>
<dbReference type="InterPro" id="IPR009752">
    <property type="entry name" value="Phage_Mu_GpJ"/>
</dbReference>
<name>A0A0F9EKB1_9ZZZZ</name>
<comment type="caution">
    <text evidence="2">The sequence shown here is derived from an EMBL/GenBank/DDBJ whole genome shotgun (WGS) entry which is preliminary data.</text>
</comment>
<evidence type="ECO:0000313" key="2">
    <source>
        <dbReference type="EMBL" id="KKL24308.1"/>
    </source>
</evidence>
<dbReference type="AlphaFoldDB" id="A0A0F9EKB1"/>
<proteinExistence type="predicted"/>
<feature type="compositionally biased region" description="Polar residues" evidence="1">
    <location>
        <begin position="124"/>
        <end position="136"/>
    </location>
</feature>
<dbReference type="EMBL" id="LAZR01036646">
    <property type="protein sequence ID" value="KKL24308.1"/>
    <property type="molecule type" value="Genomic_DNA"/>
</dbReference>
<gene>
    <name evidence="2" type="ORF">LCGC14_2416610</name>
</gene>
<organism evidence="2">
    <name type="scientific">marine sediment metagenome</name>
    <dbReference type="NCBI Taxonomy" id="412755"/>
    <lineage>
        <taxon>unclassified sequences</taxon>
        <taxon>metagenomes</taxon>
        <taxon>ecological metagenomes</taxon>
    </lineage>
</organism>
<accession>A0A0F9EKB1</accession>
<feature type="region of interest" description="Disordered" evidence="1">
    <location>
        <begin position="114"/>
        <end position="144"/>
    </location>
</feature>
<dbReference type="Pfam" id="PF07030">
    <property type="entry name" value="Phage_Mu_Gp36"/>
    <property type="match status" value="1"/>
</dbReference>
<sequence>MPYSTLDDIKKLLPEDTLITLTDDEGLGQVDTARVDEAIAQADSEIDSYCGGRYSVPVSPAPAILKKLSVDIAIYTLYSRIVQEMPEIRTERYKTALKQLDGIARGTISLGVAAAPDPADQGSGAETNLDNDSQTFTRDKLEGF</sequence>
<evidence type="ECO:0008006" key="3">
    <source>
        <dbReference type="Google" id="ProtNLM"/>
    </source>
</evidence>